<name>M1DFL9_SOLTU</name>
<feature type="region of interest" description="Disordered" evidence="2">
    <location>
        <begin position="147"/>
        <end position="190"/>
    </location>
</feature>
<evidence type="ECO:0000259" key="3">
    <source>
        <dbReference type="PROSITE" id="PS50158"/>
    </source>
</evidence>
<dbReference type="GO" id="GO:0003676">
    <property type="term" value="F:nucleic acid binding"/>
    <property type="evidence" value="ECO:0007669"/>
    <property type="project" value="InterPro"/>
</dbReference>
<evidence type="ECO:0000256" key="1">
    <source>
        <dbReference type="PROSITE-ProRule" id="PRU00047"/>
    </source>
</evidence>
<dbReference type="PANTHER" id="PTHR15503:SF45">
    <property type="entry name" value="RNA-DIRECTED DNA POLYMERASE HOMOLOG"/>
    <property type="match status" value="1"/>
</dbReference>
<proteinExistence type="predicted"/>
<dbReference type="InterPro" id="IPR036875">
    <property type="entry name" value="Znf_CCHC_sf"/>
</dbReference>
<accession>M1DFL9</accession>
<dbReference type="Pfam" id="PF08284">
    <property type="entry name" value="RVP_2"/>
    <property type="match status" value="1"/>
</dbReference>
<dbReference type="InterPro" id="IPR021109">
    <property type="entry name" value="Peptidase_aspartic_dom_sf"/>
</dbReference>
<feature type="region of interest" description="Disordered" evidence="2">
    <location>
        <begin position="257"/>
        <end position="296"/>
    </location>
</feature>
<feature type="compositionally biased region" description="Polar residues" evidence="2">
    <location>
        <begin position="160"/>
        <end position="179"/>
    </location>
</feature>
<dbReference type="PROSITE" id="PS50158">
    <property type="entry name" value="ZF_CCHC"/>
    <property type="match status" value="1"/>
</dbReference>
<reference evidence="5" key="1">
    <citation type="journal article" date="2011" name="Nature">
        <title>Genome sequence and analysis of the tuber crop potato.</title>
        <authorList>
            <consortium name="The Potato Genome Sequencing Consortium"/>
        </authorList>
    </citation>
    <scope>NUCLEOTIDE SEQUENCE [LARGE SCALE GENOMIC DNA]</scope>
    <source>
        <strain evidence="5">cv. DM1-3 516 R44</strain>
    </source>
</reference>
<dbReference type="OMA" id="HGYRISM"/>
<sequence length="489" mass="54639">MVLGQREIVIPLRRVGRGRFPRRYVDEQELPYAPGVQDQGEVSNAEFREAIRILSQAVTNQIGSKNFIEELKKIFDVMHVADTERVELAAYQLKDVARTWFDQWKGGRVENAPPLSSKEGRAAMLIGDMDISRLLVYVQQVEEEKLRDRKEFRSKRSKTGNESGQHKGNSNRSSFQQRQKGPVPSSARAPAPRYIAEFNGQNSKDFKARSAQSSGSVAQGGSLFPTCARCGRTHPGKYRDDQTGCFKCGQEGHFVKECPKNKQGSGNLGSRTQSSSVAPPDRTTPRGATSSTDGGANRLYAITSRHEQENSPNVITGMIKVFAFDVYALLDPGASLSFVTPYVAKKFDVLPERLCEPFCVSTPVGDSILTERLYRDYPISINLKSTVADLIELDMVDFDVILGMDCLHACYASIDCRTRVVKFQFPNEPVLEWSSSSIVPKGHFISYLKARKRFRVEEKSNSRGIRGGASRLAERPKKCFELHPLGRRA</sequence>
<keyword evidence="1" id="KW-0862">Zinc</keyword>
<dbReference type="SMART" id="SM00343">
    <property type="entry name" value="ZnF_C2HC"/>
    <property type="match status" value="1"/>
</dbReference>
<dbReference type="InterPro" id="IPR032567">
    <property type="entry name" value="RTL1-rel"/>
</dbReference>
<evidence type="ECO:0000313" key="5">
    <source>
        <dbReference type="Proteomes" id="UP000011115"/>
    </source>
</evidence>
<dbReference type="InParanoid" id="M1DFL9"/>
<dbReference type="Proteomes" id="UP000011115">
    <property type="component" value="Unassembled WGS sequence"/>
</dbReference>
<dbReference type="GO" id="GO:0008270">
    <property type="term" value="F:zinc ion binding"/>
    <property type="evidence" value="ECO:0007669"/>
    <property type="project" value="UniProtKB-KW"/>
</dbReference>
<feature type="compositionally biased region" description="Polar residues" evidence="2">
    <location>
        <begin position="262"/>
        <end position="277"/>
    </location>
</feature>
<evidence type="ECO:0000256" key="2">
    <source>
        <dbReference type="SAM" id="MobiDB-lite"/>
    </source>
</evidence>
<dbReference type="PaxDb" id="4113-PGSC0003DMT400088278"/>
<dbReference type="Pfam" id="PF00098">
    <property type="entry name" value="zf-CCHC"/>
    <property type="match status" value="1"/>
</dbReference>
<dbReference type="Gramene" id="PGSC0003DMT400088278">
    <property type="protein sequence ID" value="PGSC0003DMT400088278"/>
    <property type="gene ID" value="PGSC0003DMG400037849"/>
</dbReference>
<dbReference type="Gene3D" id="4.10.60.10">
    <property type="entry name" value="Zinc finger, CCHC-type"/>
    <property type="match status" value="1"/>
</dbReference>
<evidence type="ECO:0000313" key="4">
    <source>
        <dbReference type="EnsemblPlants" id="PGSC0003DMT400088278"/>
    </source>
</evidence>
<dbReference type="EnsemblPlants" id="PGSC0003DMT400088278">
    <property type="protein sequence ID" value="PGSC0003DMT400088278"/>
    <property type="gene ID" value="PGSC0003DMG400037849"/>
</dbReference>
<keyword evidence="5" id="KW-1185">Reference proteome</keyword>
<keyword evidence="1" id="KW-0863">Zinc-finger</keyword>
<dbReference type="PANTHER" id="PTHR15503">
    <property type="entry name" value="LDOC1 RELATED"/>
    <property type="match status" value="1"/>
</dbReference>
<organism evidence="4 5">
    <name type="scientific">Solanum tuberosum</name>
    <name type="common">Potato</name>
    <dbReference type="NCBI Taxonomy" id="4113"/>
    <lineage>
        <taxon>Eukaryota</taxon>
        <taxon>Viridiplantae</taxon>
        <taxon>Streptophyta</taxon>
        <taxon>Embryophyta</taxon>
        <taxon>Tracheophyta</taxon>
        <taxon>Spermatophyta</taxon>
        <taxon>Magnoliopsida</taxon>
        <taxon>eudicotyledons</taxon>
        <taxon>Gunneridae</taxon>
        <taxon>Pentapetalae</taxon>
        <taxon>asterids</taxon>
        <taxon>lamiids</taxon>
        <taxon>Solanales</taxon>
        <taxon>Solanaceae</taxon>
        <taxon>Solanoideae</taxon>
        <taxon>Solaneae</taxon>
        <taxon>Solanum</taxon>
    </lineage>
</organism>
<dbReference type="eggNOG" id="ENOG502S9JH">
    <property type="taxonomic scope" value="Eukaryota"/>
</dbReference>
<reference evidence="4" key="2">
    <citation type="submission" date="2015-06" db="UniProtKB">
        <authorList>
            <consortium name="EnsemblPlants"/>
        </authorList>
    </citation>
    <scope>IDENTIFICATION</scope>
    <source>
        <strain evidence="4">DM1-3 516 R44</strain>
    </source>
</reference>
<dbReference type="SUPFAM" id="SSF57756">
    <property type="entry name" value="Retrovirus zinc finger-like domains"/>
    <property type="match status" value="1"/>
</dbReference>
<dbReference type="HOGENOM" id="CLU_043741_2_0_1"/>
<dbReference type="Gene3D" id="2.40.70.10">
    <property type="entry name" value="Acid Proteases"/>
    <property type="match status" value="1"/>
</dbReference>
<protein>
    <submittedName>
        <fullName evidence="4">Retrotransposon protein</fullName>
    </submittedName>
</protein>
<dbReference type="SUPFAM" id="SSF50630">
    <property type="entry name" value="Acid proteases"/>
    <property type="match status" value="1"/>
</dbReference>
<dbReference type="InterPro" id="IPR001878">
    <property type="entry name" value="Znf_CCHC"/>
</dbReference>
<dbReference type="AlphaFoldDB" id="M1DFL9"/>
<feature type="domain" description="CCHC-type" evidence="3">
    <location>
        <begin position="245"/>
        <end position="260"/>
    </location>
</feature>
<keyword evidence="1" id="KW-0479">Metal-binding</keyword>
<dbReference type="CDD" id="cd00303">
    <property type="entry name" value="retropepsin_like"/>
    <property type="match status" value="1"/>
</dbReference>